<evidence type="ECO:0000313" key="2">
    <source>
        <dbReference type="EMBL" id="QRH02511.1"/>
    </source>
</evidence>
<dbReference type="EMBL" id="CP069213">
    <property type="protein sequence ID" value="QRH02511.1"/>
    <property type="molecule type" value="Genomic_DNA"/>
</dbReference>
<keyword evidence="3" id="KW-1185">Reference proteome</keyword>
<name>A0ABX7G5B2_9GAMM</name>
<evidence type="ECO:0000256" key="1">
    <source>
        <dbReference type="SAM" id="SignalP"/>
    </source>
</evidence>
<feature type="signal peptide" evidence="1">
    <location>
        <begin position="1"/>
        <end position="30"/>
    </location>
</feature>
<protein>
    <recommendedName>
        <fullName evidence="4">Lipoprotein</fullName>
    </recommendedName>
</protein>
<proteinExistence type="predicted"/>
<reference evidence="2 3" key="1">
    <citation type="journal article" date="2012" name="Antonie Van Leeuwenhoek">
        <title>Shewanella litorisediminis sp. nov., a gammaproteobacterium isolated from a tidal flat sediment.</title>
        <authorList>
            <person name="Lee M.H."/>
            <person name="Yoon J.H."/>
        </authorList>
    </citation>
    <scope>NUCLEOTIDE SEQUENCE [LARGE SCALE GENOMIC DNA]</scope>
    <source>
        <strain evidence="2 3">SMK1-12</strain>
    </source>
</reference>
<sequence>METCLSMSKRWVSVKLMILLLFTQSLMACAVPSETSTSHQLSNIIDHDALSELLTYACSQKLDRRASLLIMFSPPESLWSEQSYRCGDDNVFDFSDRRPPIQLPAELFSSTDEQWILEAYRLIQQGTYSLMGEWIHPKNPKEISFLHRAFAKHPYITARLMASAPAPHVGEVWQLLYQHMDRILLDSPAVEDQRLLAFAMARDGREQEAISLIQQLLSQGDFASLYVLPFVTLDTPKPIENEDEMAETTEPELGYQVLAMLENFVYQQNYPKEFCAWAQDLEPGPLANYVATLLVNFQENLPCTEG</sequence>
<organism evidence="2 3">
    <name type="scientific">Shewanella litorisediminis</name>
    <dbReference type="NCBI Taxonomy" id="1173586"/>
    <lineage>
        <taxon>Bacteria</taxon>
        <taxon>Pseudomonadati</taxon>
        <taxon>Pseudomonadota</taxon>
        <taxon>Gammaproteobacteria</taxon>
        <taxon>Alteromonadales</taxon>
        <taxon>Shewanellaceae</taxon>
        <taxon>Shewanella</taxon>
    </lineage>
</organism>
<keyword evidence="1" id="KW-0732">Signal</keyword>
<dbReference type="Proteomes" id="UP000596252">
    <property type="component" value="Chromosome"/>
</dbReference>
<gene>
    <name evidence="2" type="ORF">JQC75_03550</name>
</gene>
<feature type="chain" id="PRO_5045855559" description="Lipoprotein" evidence="1">
    <location>
        <begin position="31"/>
        <end position="306"/>
    </location>
</feature>
<evidence type="ECO:0008006" key="4">
    <source>
        <dbReference type="Google" id="ProtNLM"/>
    </source>
</evidence>
<dbReference type="RefSeq" id="WP_203326113.1">
    <property type="nucleotide sequence ID" value="NZ_CP069213.1"/>
</dbReference>
<evidence type="ECO:0000313" key="3">
    <source>
        <dbReference type="Proteomes" id="UP000596252"/>
    </source>
</evidence>
<accession>A0ABX7G5B2</accession>